<comment type="cofactor">
    <cofactor evidence="1">
        <name>[4Fe-4S] cluster</name>
        <dbReference type="ChEBI" id="CHEBI:49883"/>
    </cofactor>
</comment>
<dbReference type="GO" id="GO:0051539">
    <property type="term" value="F:4 iron, 4 sulfur cluster binding"/>
    <property type="evidence" value="ECO:0007669"/>
    <property type="project" value="UniProtKB-KW"/>
</dbReference>
<dbReference type="SFLD" id="SFLDS00029">
    <property type="entry name" value="Radical_SAM"/>
    <property type="match status" value="1"/>
</dbReference>
<dbReference type="PROSITE" id="PS51918">
    <property type="entry name" value="RADICAL_SAM"/>
    <property type="match status" value="1"/>
</dbReference>
<dbReference type="PIRSF" id="PIRSF037420">
    <property type="entry name" value="PQQ_syn_pqqE"/>
    <property type="match status" value="1"/>
</dbReference>
<keyword evidence="6" id="KW-0411">Iron-sulfur</keyword>
<proteinExistence type="predicted"/>
<dbReference type="AlphaFoldDB" id="A0A0F9RJR3"/>
<evidence type="ECO:0000256" key="3">
    <source>
        <dbReference type="ARBA" id="ARBA00022691"/>
    </source>
</evidence>
<dbReference type="SFLD" id="SFLDG01067">
    <property type="entry name" value="SPASM/twitch_domain_containing"/>
    <property type="match status" value="1"/>
</dbReference>
<protein>
    <recommendedName>
        <fullName evidence="7">Radical SAM core domain-containing protein</fullName>
    </recommendedName>
</protein>
<dbReference type="InterPro" id="IPR013785">
    <property type="entry name" value="Aldolase_TIM"/>
</dbReference>
<organism evidence="8">
    <name type="scientific">marine sediment metagenome</name>
    <dbReference type="NCBI Taxonomy" id="412755"/>
    <lineage>
        <taxon>unclassified sequences</taxon>
        <taxon>metagenomes</taxon>
        <taxon>ecological metagenomes</taxon>
    </lineage>
</organism>
<dbReference type="PANTHER" id="PTHR11228">
    <property type="entry name" value="RADICAL SAM DOMAIN PROTEIN"/>
    <property type="match status" value="1"/>
</dbReference>
<dbReference type="InterPro" id="IPR017200">
    <property type="entry name" value="PqqE-like"/>
</dbReference>
<reference evidence="8" key="1">
    <citation type="journal article" date="2015" name="Nature">
        <title>Complex archaea that bridge the gap between prokaryotes and eukaryotes.</title>
        <authorList>
            <person name="Spang A."/>
            <person name="Saw J.H."/>
            <person name="Jorgensen S.L."/>
            <person name="Zaremba-Niedzwiedzka K."/>
            <person name="Martijn J."/>
            <person name="Lind A.E."/>
            <person name="van Eijk R."/>
            <person name="Schleper C."/>
            <person name="Guy L."/>
            <person name="Ettema T.J."/>
        </authorList>
    </citation>
    <scope>NUCLEOTIDE SEQUENCE</scope>
</reference>
<evidence type="ECO:0000313" key="8">
    <source>
        <dbReference type="EMBL" id="KKN17468.1"/>
    </source>
</evidence>
<gene>
    <name evidence="8" type="ORF">LCGC14_0965550</name>
</gene>
<dbReference type="GO" id="GO:0046872">
    <property type="term" value="F:metal ion binding"/>
    <property type="evidence" value="ECO:0007669"/>
    <property type="project" value="UniProtKB-KW"/>
</dbReference>
<accession>A0A0F9RJR3</accession>
<dbReference type="EMBL" id="LAZR01003517">
    <property type="protein sequence ID" value="KKN17468.1"/>
    <property type="molecule type" value="Genomic_DNA"/>
</dbReference>
<dbReference type="SUPFAM" id="SSF102114">
    <property type="entry name" value="Radical SAM enzymes"/>
    <property type="match status" value="1"/>
</dbReference>
<evidence type="ECO:0000256" key="6">
    <source>
        <dbReference type="ARBA" id="ARBA00023014"/>
    </source>
</evidence>
<evidence type="ECO:0000259" key="7">
    <source>
        <dbReference type="PROSITE" id="PS51918"/>
    </source>
</evidence>
<dbReference type="InterPro" id="IPR023885">
    <property type="entry name" value="4Fe4S-binding_SPASM_dom"/>
</dbReference>
<dbReference type="InterPro" id="IPR058240">
    <property type="entry name" value="rSAM_sf"/>
</dbReference>
<evidence type="ECO:0000256" key="2">
    <source>
        <dbReference type="ARBA" id="ARBA00022485"/>
    </source>
</evidence>
<name>A0A0F9RJR3_9ZZZZ</name>
<dbReference type="PANTHER" id="PTHR11228:SF7">
    <property type="entry name" value="PQQA PEPTIDE CYCLASE"/>
    <property type="match status" value="1"/>
</dbReference>
<keyword evidence="5" id="KW-0408">Iron</keyword>
<dbReference type="CDD" id="cd01335">
    <property type="entry name" value="Radical_SAM"/>
    <property type="match status" value="1"/>
</dbReference>
<dbReference type="SFLD" id="SFLDG01386">
    <property type="entry name" value="main_SPASM_domain-containing"/>
    <property type="match status" value="1"/>
</dbReference>
<evidence type="ECO:0000256" key="5">
    <source>
        <dbReference type="ARBA" id="ARBA00023004"/>
    </source>
</evidence>
<dbReference type="GO" id="GO:0003824">
    <property type="term" value="F:catalytic activity"/>
    <property type="evidence" value="ECO:0007669"/>
    <property type="project" value="InterPro"/>
</dbReference>
<evidence type="ECO:0000256" key="4">
    <source>
        <dbReference type="ARBA" id="ARBA00022723"/>
    </source>
</evidence>
<comment type="caution">
    <text evidence="8">The sequence shown here is derived from an EMBL/GenBank/DDBJ whole genome shotgun (WGS) entry which is preliminary data.</text>
</comment>
<evidence type="ECO:0000256" key="1">
    <source>
        <dbReference type="ARBA" id="ARBA00001966"/>
    </source>
</evidence>
<keyword evidence="4" id="KW-0479">Metal-binding</keyword>
<dbReference type="InterPro" id="IPR007197">
    <property type="entry name" value="rSAM"/>
</dbReference>
<dbReference type="CDD" id="cd21109">
    <property type="entry name" value="SPASM"/>
    <property type="match status" value="1"/>
</dbReference>
<keyword evidence="3" id="KW-0949">S-adenosyl-L-methionine</keyword>
<dbReference type="Pfam" id="PF13186">
    <property type="entry name" value="SPASM"/>
    <property type="match status" value="1"/>
</dbReference>
<feature type="domain" description="Radical SAM core" evidence="7">
    <location>
        <begin position="21"/>
        <end position="231"/>
    </location>
</feature>
<keyword evidence="2" id="KW-0004">4Fe-4S</keyword>
<dbReference type="Gene3D" id="3.20.20.70">
    <property type="entry name" value="Aldolase class I"/>
    <property type="match status" value="1"/>
</dbReference>
<sequence>MRIKTGIKYIRNFVLNNFTRKKIPYSAQIELTLHCNGRCQFCSIHSLPDSDIGNDMTTEQIKDLIDQIADLGVLALSFTGGEPTLRKDLPELIYHTGVTHNFMNGLASNGFLLPKLLKKNKLEGLDYILLSLDYPTADLHNKMRGLKVFDRVIESIHLANKNDIKVIISTVVMKDNIHLLDKICQLAEKLGCTIEMYPCENIIRDFPDKSYQIQKIRELIPDISVWAEKIRNLRKNYKNILTDPISVEIVERGGFGGFPDYYQNTLRCHVAEAYLFISHDGFIHYPCKIHPFTSFNALKHSVFDIYNSQEVKQIREKYDEYSFCDHCRLGCAMASSIPTRWKTFYAKFIRGFFNGNLR</sequence>
<dbReference type="Pfam" id="PF04055">
    <property type="entry name" value="Radical_SAM"/>
    <property type="match status" value="1"/>
</dbReference>
<dbReference type="InterPro" id="IPR050377">
    <property type="entry name" value="Radical_SAM_PqqE_MftC-like"/>
</dbReference>